<proteinExistence type="predicted"/>
<accession>A0ABR3D737</accession>
<evidence type="ECO:0000313" key="3">
    <source>
        <dbReference type="Proteomes" id="UP001451303"/>
    </source>
</evidence>
<name>A0ABR3D737_NEUIN</name>
<feature type="compositionally biased region" description="Basic and acidic residues" evidence="1">
    <location>
        <begin position="75"/>
        <end position="105"/>
    </location>
</feature>
<dbReference type="InterPro" id="IPR011008">
    <property type="entry name" value="Dimeric_a/b-barrel"/>
</dbReference>
<feature type="compositionally biased region" description="Polar residues" evidence="1">
    <location>
        <begin position="1"/>
        <end position="28"/>
    </location>
</feature>
<feature type="region of interest" description="Disordered" evidence="1">
    <location>
        <begin position="1"/>
        <end position="30"/>
    </location>
</feature>
<keyword evidence="3" id="KW-1185">Reference proteome</keyword>
<reference evidence="2 3" key="1">
    <citation type="submission" date="2023-09" db="EMBL/GenBank/DDBJ databases">
        <title>Multi-omics analysis of a traditional fermented food reveals byproduct-associated fungal strains for waste-to-food upcycling.</title>
        <authorList>
            <consortium name="Lawrence Berkeley National Laboratory"/>
            <person name="Rekdal V.M."/>
            <person name="Villalobos-Escobedo J.M."/>
            <person name="Rodriguez-Valeron N."/>
            <person name="Garcia M.O."/>
            <person name="Vasquez D.P."/>
            <person name="Damayanti I."/>
            <person name="Sorensen P.M."/>
            <person name="Baidoo E.E."/>
            <person name="De Carvalho A.C."/>
            <person name="Riley R."/>
            <person name="Lipzen A."/>
            <person name="He G."/>
            <person name="Yan M."/>
            <person name="Haridas S."/>
            <person name="Daum C."/>
            <person name="Yoshinaga Y."/>
            <person name="Ng V."/>
            <person name="Grigoriev I.V."/>
            <person name="Munk R."/>
            <person name="Nuraida L."/>
            <person name="Wijaya C.H."/>
            <person name="Morales P.-C."/>
            <person name="Keasling J.D."/>
        </authorList>
    </citation>
    <scope>NUCLEOTIDE SEQUENCE [LARGE SCALE GENOMIC DNA]</scope>
    <source>
        <strain evidence="2 3">FGSC 2613</strain>
    </source>
</reference>
<comment type="caution">
    <text evidence="2">The sequence shown here is derived from an EMBL/GenBank/DDBJ whole genome shotgun (WGS) entry which is preliminary data.</text>
</comment>
<dbReference type="Gene3D" id="3.30.70.100">
    <property type="match status" value="1"/>
</dbReference>
<evidence type="ECO:0008006" key="4">
    <source>
        <dbReference type="Google" id="ProtNLM"/>
    </source>
</evidence>
<dbReference type="SUPFAM" id="SSF54909">
    <property type="entry name" value="Dimeric alpha+beta barrel"/>
    <property type="match status" value="1"/>
</dbReference>
<evidence type="ECO:0000256" key="1">
    <source>
        <dbReference type="SAM" id="MobiDB-lite"/>
    </source>
</evidence>
<gene>
    <name evidence="2" type="ORF">QR685DRAFT_556043</name>
</gene>
<dbReference type="Proteomes" id="UP001451303">
    <property type="component" value="Unassembled WGS sequence"/>
</dbReference>
<evidence type="ECO:0000313" key="2">
    <source>
        <dbReference type="EMBL" id="KAL0468073.1"/>
    </source>
</evidence>
<feature type="region of interest" description="Disordered" evidence="1">
    <location>
        <begin position="68"/>
        <end position="105"/>
    </location>
</feature>
<organism evidence="2 3">
    <name type="scientific">Neurospora intermedia</name>
    <dbReference type="NCBI Taxonomy" id="5142"/>
    <lineage>
        <taxon>Eukaryota</taxon>
        <taxon>Fungi</taxon>
        <taxon>Dikarya</taxon>
        <taxon>Ascomycota</taxon>
        <taxon>Pezizomycotina</taxon>
        <taxon>Sordariomycetes</taxon>
        <taxon>Sordariomycetidae</taxon>
        <taxon>Sordariales</taxon>
        <taxon>Sordariaceae</taxon>
        <taxon>Neurospora</taxon>
    </lineage>
</organism>
<protein>
    <recommendedName>
        <fullName evidence="4">ABM domain-containing protein</fullName>
    </recommendedName>
</protein>
<sequence length="157" mass="17811">MPDDLPTSNNDQAPPEPETQSAKSSPSYTIPEGEFCVYAHPHHASALARVYQETTRLAASEPGVIYYSISQEPEPEPKDTDTISDDARGSGKEEGGERENERESPSRVFYFFEQYTGREAFEAHNRQPIIRKLWEEDKYIERVEDVVFTKVVRGVGN</sequence>
<dbReference type="EMBL" id="JAVLET010000008">
    <property type="protein sequence ID" value="KAL0468073.1"/>
    <property type="molecule type" value="Genomic_DNA"/>
</dbReference>